<accession>A0A7X1AV98</accession>
<dbReference type="Gene3D" id="2.120.10.30">
    <property type="entry name" value="TolB, C-terminal domain"/>
    <property type="match status" value="1"/>
</dbReference>
<gene>
    <name evidence="1" type="ORF">H5P30_01445</name>
</gene>
<dbReference type="Proteomes" id="UP000525652">
    <property type="component" value="Unassembled WGS sequence"/>
</dbReference>
<dbReference type="InterPro" id="IPR011042">
    <property type="entry name" value="6-blade_b-propeller_TolB-like"/>
</dbReference>
<comment type="caution">
    <text evidence="1">The sequence shown here is derived from an EMBL/GenBank/DDBJ whole genome shotgun (WGS) entry which is preliminary data.</text>
</comment>
<dbReference type="EMBL" id="JACHVA010000019">
    <property type="protein sequence ID" value="MBC2600437.1"/>
    <property type="molecule type" value="Genomic_DNA"/>
</dbReference>
<name>A0A7X1AV98_9BACT</name>
<evidence type="ECO:0000313" key="2">
    <source>
        <dbReference type="Proteomes" id="UP000525652"/>
    </source>
</evidence>
<protein>
    <submittedName>
        <fullName evidence="1">Uncharacterized protein</fullName>
    </submittedName>
</protein>
<dbReference type="RefSeq" id="WP_185691186.1">
    <property type="nucleotide sequence ID" value="NZ_JACHVA010000019.1"/>
</dbReference>
<reference evidence="1 2" key="1">
    <citation type="submission" date="2020-07" db="EMBL/GenBank/DDBJ databases">
        <authorList>
            <person name="Feng X."/>
        </authorList>
    </citation>
    <scope>NUCLEOTIDE SEQUENCE [LARGE SCALE GENOMIC DNA]</scope>
    <source>
        <strain evidence="1 2">JCM14086</strain>
    </source>
</reference>
<keyword evidence="2" id="KW-1185">Reference proteome</keyword>
<organism evidence="1 2">
    <name type="scientific">Puniceicoccus vermicola</name>
    <dbReference type="NCBI Taxonomy" id="388746"/>
    <lineage>
        <taxon>Bacteria</taxon>
        <taxon>Pseudomonadati</taxon>
        <taxon>Verrucomicrobiota</taxon>
        <taxon>Opitutia</taxon>
        <taxon>Puniceicoccales</taxon>
        <taxon>Puniceicoccaceae</taxon>
        <taxon>Puniceicoccus</taxon>
    </lineage>
</organism>
<dbReference type="SUPFAM" id="SSF82171">
    <property type="entry name" value="DPP6 N-terminal domain-like"/>
    <property type="match status" value="1"/>
</dbReference>
<sequence length="355" mass="39780">MSSPLRKLPLRTGSGWKEVPPRETPWKIAWEGGGSLHFSDTTFRKIISGGPSGSVEAPLAYDPDSHRVFRYYCPSLAPRERENGLLSINPDTGAREMTFPLHPLRMMPWMLQKVPGRPLLMSLVVTDTSRPERPGIVLQHQLGLFHLSEKKSLFRNLPAGCQHPVAASPASDRLLFHGPDGYQLLNLKGHRQLLLSDSVWGNGRGGAAFHPSRQTFAIGGPHLALYDPNQRQRQELCSGGAFPAWTPEGQSLFYATSSSDLRLYHLETGAQEEIVSIPANRHPELKKARSVEISPDGRYFALPITRRSPYHSETVRPDQPLWSEHQTLLIGDRENRELWQHPGPVDYCSWTGISK</sequence>
<dbReference type="AlphaFoldDB" id="A0A7X1AV98"/>
<proteinExistence type="predicted"/>
<evidence type="ECO:0000313" key="1">
    <source>
        <dbReference type="EMBL" id="MBC2600437.1"/>
    </source>
</evidence>